<reference evidence="1" key="3">
    <citation type="submission" date="2023-07" db="EMBL/GenBank/DDBJ databases">
        <title>An improved reference 1 genome and first organelle genomes of Quercus suber.</title>
        <authorList>
            <consortium name="Genosuber Consortium"/>
            <person name="Usie A."/>
            <person name="Serra O."/>
            <person name="Barros P."/>
        </authorList>
    </citation>
    <scope>NUCLEOTIDE SEQUENCE</scope>
    <source>
        <strain evidence="1">HL8</strain>
        <tissue evidence="1">Leaves</tissue>
    </source>
</reference>
<reference evidence="1" key="2">
    <citation type="journal article" date="2018" name="Sci. Data">
        <title>The draft genome sequence of cork oak.</title>
        <authorList>
            <person name="Ramos A.M."/>
            <person name="Usie A."/>
            <person name="Barbosa P."/>
            <person name="Barros P.M."/>
            <person name="Capote T."/>
            <person name="Chaves I."/>
            <person name="Simoes F."/>
            <person name="Abreu I."/>
            <person name="Carrasquinho I."/>
            <person name="Faro C."/>
            <person name="Guimaraes J.B."/>
            <person name="Mendonca D."/>
            <person name="Nobrega F."/>
            <person name="Rodrigues L."/>
            <person name="Saibo N.J.M."/>
            <person name="Varela M.C."/>
            <person name="Egas C."/>
            <person name="Matos J."/>
            <person name="Miguel C.M."/>
            <person name="Oliveira M.M."/>
            <person name="Ricardo C.P."/>
            <person name="Goncalves S."/>
        </authorList>
    </citation>
    <scope>NUCLEOTIDE SEQUENCE [LARGE SCALE GENOMIC DNA]</scope>
    <source>
        <strain evidence="1">HL8</strain>
    </source>
</reference>
<organism evidence="1">
    <name type="scientific">Quercus suber</name>
    <name type="common">Cork oak</name>
    <dbReference type="NCBI Taxonomy" id="58331"/>
    <lineage>
        <taxon>Eukaryota</taxon>
        <taxon>Viridiplantae</taxon>
        <taxon>Streptophyta</taxon>
        <taxon>Embryophyta</taxon>
        <taxon>Tracheophyta</taxon>
        <taxon>Spermatophyta</taxon>
        <taxon>Magnoliopsida</taxon>
        <taxon>eudicotyledons</taxon>
        <taxon>Gunneridae</taxon>
        <taxon>Pentapetalae</taxon>
        <taxon>rosids</taxon>
        <taxon>fabids</taxon>
        <taxon>Fagales</taxon>
        <taxon>Fagaceae</taxon>
        <taxon>Quercus</taxon>
    </lineage>
</organism>
<dbReference type="AlphaFoldDB" id="A0AAW0M8T1"/>
<protein>
    <submittedName>
        <fullName evidence="1">Uncharacterized protein</fullName>
    </submittedName>
</protein>
<gene>
    <name evidence="1" type="ORF">CFP56_007827</name>
</gene>
<dbReference type="EMBL" id="PKMF04000014">
    <property type="protein sequence ID" value="KAK7859257.1"/>
    <property type="molecule type" value="Genomic_DNA"/>
</dbReference>
<proteinExistence type="predicted"/>
<evidence type="ECO:0000313" key="1">
    <source>
        <dbReference type="EMBL" id="KAK7859257.1"/>
    </source>
</evidence>
<accession>A0AAW0M8T1</accession>
<name>A0AAW0M8T1_QUESU</name>
<sequence>MNSLGHVDFRHICTLSRYGISLPVFVSSIYHHKESNDFIVATKLSKYCAYLVDFAPLLLPDYSYTTEIIFDKVVEEARYKLKGSNNSTCQKILTCKDNSVKSVRLNLINHLIGFIP</sequence>
<comment type="caution">
    <text evidence="1">The sequence shown here is derived from an EMBL/GenBank/DDBJ whole genome shotgun (WGS) entry which is preliminary data.</text>
</comment>
<reference evidence="1" key="1">
    <citation type="submission" date="2017-12" db="EMBL/GenBank/DDBJ databases">
        <authorList>
            <person name="Barbosa P."/>
            <person name="Usie A."/>
            <person name="Ramos A.M."/>
        </authorList>
    </citation>
    <scope>NUCLEOTIDE SEQUENCE</scope>
    <source>
        <strain evidence="1">HL8</strain>
        <tissue evidence="1">Leaves</tissue>
    </source>
</reference>